<gene>
    <name evidence="9" type="ORF">Amac_011230</name>
</gene>
<evidence type="ECO:0000256" key="7">
    <source>
        <dbReference type="SAM" id="Phobius"/>
    </source>
</evidence>
<evidence type="ECO:0000313" key="10">
    <source>
        <dbReference type="Proteomes" id="UP000331127"/>
    </source>
</evidence>
<evidence type="ECO:0000256" key="5">
    <source>
        <dbReference type="ARBA" id="ARBA00023012"/>
    </source>
</evidence>
<comment type="catalytic activity">
    <reaction evidence="1">
        <text>ATP + protein L-histidine = ADP + protein N-phospho-L-histidine.</text>
        <dbReference type="EC" id="2.7.13.3"/>
    </reaction>
</comment>
<keyword evidence="5" id="KW-0902">Two-component regulatory system</keyword>
<keyword evidence="7" id="KW-0472">Membrane</keyword>
<dbReference type="InterPro" id="IPR050482">
    <property type="entry name" value="Sensor_HK_TwoCompSys"/>
</dbReference>
<dbReference type="SUPFAM" id="SSF55874">
    <property type="entry name" value="ATPase domain of HSP90 chaperone/DNA topoisomerase II/histidine kinase"/>
    <property type="match status" value="1"/>
</dbReference>
<sequence>MGVLDLLIGVAFGVSALAAGGPAAERLLFCAVAVAWTAGTVFPPLGLLHQGALLIALASFPSGRPRGVAGWAVAVSAVPMSLLWPPGVIPLCAMAALAGGLFPRLAATGIGLFLGAQWALVRFQVENFDLAAALAAYDVLLLLVATVFPLAARATVAARRRLADRLLAEQPIGLDELATALGHELGDPGLRIHLVPGENVASVKYTGSDPATADAVATVVRLATARLRLQDERQALLRDLEASRARLVATADRERARIAAEARAGVGDPLLAARGDLRAVRARTTDPEAAGMLDLVDRELDAATREISELIGGLPRLGGGLIERALKTVTATSPVPVTLSVRASGTSEAESALYYVCSESLANAVKHASASIVTITLARTPEGLVATIADDGQGGADPAGSGLQGLADRLAARGGRLRVDSRPGAGTVVTATLPG</sequence>
<keyword evidence="4" id="KW-0418">Kinase</keyword>
<evidence type="ECO:0000256" key="6">
    <source>
        <dbReference type="SAM" id="Coils"/>
    </source>
</evidence>
<keyword evidence="7" id="KW-1133">Transmembrane helix</keyword>
<dbReference type="Proteomes" id="UP000331127">
    <property type="component" value="Unassembled WGS sequence"/>
</dbReference>
<dbReference type="EMBL" id="BLAE01000006">
    <property type="protein sequence ID" value="GES07528.1"/>
    <property type="molecule type" value="Genomic_DNA"/>
</dbReference>
<feature type="transmembrane region" description="Helical" evidence="7">
    <location>
        <begin position="68"/>
        <end position="89"/>
    </location>
</feature>
<evidence type="ECO:0000313" key="9">
    <source>
        <dbReference type="EMBL" id="GES07528.1"/>
    </source>
</evidence>
<dbReference type="AlphaFoldDB" id="A0A5M3WMI1"/>
<evidence type="ECO:0000256" key="1">
    <source>
        <dbReference type="ARBA" id="ARBA00000085"/>
    </source>
</evidence>
<feature type="coiled-coil region" evidence="6">
    <location>
        <begin position="226"/>
        <end position="257"/>
    </location>
</feature>
<keyword evidence="3" id="KW-0808">Transferase</keyword>
<comment type="caution">
    <text evidence="9">The sequence shown here is derived from an EMBL/GenBank/DDBJ whole genome shotgun (WGS) entry which is preliminary data.</text>
</comment>
<keyword evidence="10" id="KW-1185">Reference proteome</keyword>
<dbReference type="GO" id="GO:0004673">
    <property type="term" value="F:protein histidine kinase activity"/>
    <property type="evidence" value="ECO:0007669"/>
    <property type="project" value="UniProtKB-EC"/>
</dbReference>
<evidence type="ECO:0000259" key="8">
    <source>
        <dbReference type="Pfam" id="PF02518"/>
    </source>
</evidence>
<dbReference type="GO" id="GO:0000160">
    <property type="term" value="P:phosphorelay signal transduction system"/>
    <property type="evidence" value="ECO:0007669"/>
    <property type="project" value="UniProtKB-KW"/>
</dbReference>
<dbReference type="PANTHER" id="PTHR24421:SF10">
    <property type="entry name" value="NITRATE_NITRITE SENSOR PROTEIN NARQ"/>
    <property type="match status" value="1"/>
</dbReference>
<accession>A0A5M3WMI1</accession>
<dbReference type="InterPro" id="IPR003594">
    <property type="entry name" value="HATPase_dom"/>
</dbReference>
<evidence type="ECO:0000256" key="4">
    <source>
        <dbReference type="ARBA" id="ARBA00022777"/>
    </source>
</evidence>
<dbReference type="InterPro" id="IPR036890">
    <property type="entry name" value="HATPase_C_sf"/>
</dbReference>
<organism evidence="9 10">
    <name type="scientific">Acrocarpospora macrocephala</name>
    <dbReference type="NCBI Taxonomy" id="150177"/>
    <lineage>
        <taxon>Bacteria</taxon>
        <taxon>Bacillati</taxon>
        <taxon>Actinomycetota</taxon>
        <taxon>Actinomycetes</taxon>
        <taxon>Streptosporangiales</taxon>
        <taxon>Streptosporangiaceae</taxon>
        <taxon>Acrocarpospora</taxon>
    </lineage>
</organism>
<dbReference type="CDD" id="cd16917">
    <property type="entry name" value="HATPase_UhpB-NarQ-NarX-like"/>
    <property type="match status" value="1"/>
</dbReference>
<feature type="transmembrane region" description="Helical" evidence="7">
    <location>
        <begin position="34"/>
        <end position="56"/>
    </location>
</feature>
<dbReference type="EC" id="2.7.13.3" evidence="2"/>
<name>A0A5M3WMI1_9ACTN</name>
<protein>
    <recommendedName>
        <fullName evidence="2">histidine kinase</fullName>
        <ecNumber evidence="2">2.7.13.3</ecNumber>
    </recommendedName>
</protein>
<reference evidence="9 10" key="1">
    <citation type="submission" date="2019-10" db="EMBL/GenBank/DDBJ databases">
        <title>Whole genome shotgun sequence of Acrocarpospora macrocephala NBRC 16266.</title>
        <authorList>
            <person name="Ichikawa N."/>
            <person name="Kimura A."/>
            <person name="Kitahashi Y."/>
            <person name="Komaki H."/>
            <person name="Oguchi A."/>
        </authorList>
    </citation>
    <scope>NUCLEOTIDE SEQUENCE [LARGE SCALE GENOMIC DNA]</scope>
    <source>
        <strain evidence="9 10">NBRC 16266</strain>
    </source>
</reference>
<keyword evidence="7" id="KW-0812">Transmembrane</keyword>
<feature type="transmembrane region" description="Helical" evidence="7">
    <location>
        <begin position="101"/>
        <end position="121"/>
    </location>
</feature>
<feature type="domain" description="Histidine kinase/HSP90-like ATPase" evidence="8">
    <location>
        <begin position="350"/>
        <end position="434"/>
    </location>
</feature>
<dbReference type="Gene3D" id="3.30.565.10">
    <property type="entry name" value="Histidine kinase-like ATPase, C-terminal domain"/>
    <property type="match status" value="1"/>
</dbReference>
<keyword evidence="6" id="KW-0175">Coiled coil</keyword>
<evidence type="ECO:0000256" key="3">
    <source>
        <dbReference type="ARBA" id="ARBA00022679"/>
    </source>
</evidence>
<evidence type="ECO:0000256" key="2">
    <source>
        <dbReference type="ARBA" id="ARBA00012438"/>
    </source>
</evidence>
<dbReference type="OrthoDB" id="5242012at2"/>
<proteinExistence type="predicted"/>
<dbReference type="PANTHER" id="PTHR24421">
    <property type="entry name" value="NITRATE/NITRITE SENSOR PROTEIN NARX-RELATED"/>
    <property type="match status" value="1"/>
</dbReference>
<dbReference type="Pfam" id="PF02518">
    <property type="entry name" value="HATPase_c"/>
    <property type="match status" value="1"/>
</dbReference>
<dbReference type="RefSeq" id="WP_155353229.1">
    <property type="nucleotide sequence ID" value="NZ_BAAAHL010000012.1"/>
</dbReference>
<feature type="transmembrane region" description="Helical" evidence="7">
    <location>
        <begin position="128"/>
        <end position="152"/>
    </location>
</feature>